<accession>A0A820HP12</accession>
<organism evidence="2 3">
    <name type="scientific">Rotaria magnacalcarata</name>
    <dbReference type="NCBI Taxonomy" id="392030"/>
    <lineage>
        <taxon>Eukaryota</taxon>
        <taxon>Metazoa</taxon>
        <taxon>Spiralia</taxon>
        <taxon>Gnathifera</taxon>
        <taxon>Rotifera</taxon>
        <taxon>Eurotatoria</taxon>
        <taxon>Bdelloidea</taxon>
        <taxon>Philodinida</taxon>
        <taxon>Philodinidae</taxon>
        <taxon>Rotaria</taxon>
    </lineage>
</organism>
<dbReference type="EMBL" id="CAJNRG010011842">
    <property type="protein sequence ID" value="CAF2135454.1"/>
    <property type="molecule type" value="Genomic_DNA"/>
</dbReference>
<evidence type="ECO:0000313" key="3">
    <source>
        <dbReference type="Proteomes" id="UP000663842"/>
    </source>
</evidence>
<evidence type="ECO:0000313" key="2">
    <source>
        <dbReference type="EMBL" id="CAF4296584.1"/>
    </source>
</evidence>
<protein>
    <submittedName>
        <fullName evidence="2">Uncharacterized protein</fullName>
    </submittedName>
</protein>
<name>A0A820HP12_9BILA</name>
<dbReference type="Proteomes" id="UP000663842">
    <property type="component" value="Unassembled WGS sequence"/>
</dbReference>
<gene>
    <name evidence="2" type="ORF">UXM345_LOCUS33176</name>
    <name evidence="1" type="ORF">XDN619_LOCUS25758</name>
</gene>
<comment type="caution">
    <text evidence="2">The sequence shown here is derived from an EMBL/GenBank/DDBJ whole genome shotgun (WGS) entry which is preliminary data.</text>
</comment>
<dbReference type="AlphaFoldDB" id="A0A820HP12"/>
<sequence length="77" mass="8744">VNNIIADPKSSSIWKSILVKRQFILGTLTNLFKMIPSKLFNEDARLKLLIFLFKKYCSPADPAVSLTLADFNIDIED</sequence>
<feature type="non-terminal residue" evidence="2">
    <location>
        <position position="1"/>
    </location>
</feature>
<evidence type="ECO:0000313" key="1">
    <source>
        <dbReference type="EMBL" id="CAF2135454.1"/>
    </source>
</evidence>
<dbReference type="EMBL" id="CAJOBF010010791">
    <property type="protein sequence ID" value="CAF4296584.1"/>
    <property type="molecule type" value="Genomic_DNA"/>
</dbReference>
<dbReference type="Proteomes" id="UP000663887">
    <property type="component" value="Unassembled WGS sequence"/>
</dbReference>
<reference evidence="2" key="1">
    <citation type="submission" date="2021-02" db="EMBL/GenBank/DDBJ databases">
        <authorList>
            <person name="Nowell W R."/>
        </authorList>
    </citation>
    <scope>NUCLEOTIDE SEQUENCE</scope>
</reference>
<proteinExistence type="predicted"/>